<dbReference type="Proteomes" id="UP000663860">
    <property type="component" value="Unassembled WGS sequence"/>
</dbReference>
<evidence type="ECO:0000313" key="3">
    <source>
        <dbReference type="Proteomes" id="UP000663860"/>
    </source>
</evidence>
<proteinExistence type="predicted"/>
<sequence length="119" mass="13423">MATSNKNQIYGQIIINNNEPNFNGDEILYISIRDSLRHEIDCIELGSKIIHLSKGQSMPIKFQCLYDPTKACMKFEEIKTIPGGITLAAIIERNETILYINNTNISLGENINIPLVKND</sequence>
<evidence type="ECO:0000313" key="2">
    <source>
        <dbReference type="EMBL" id="CAF3962717.1"/>
    </source>
</evidence>
<name>A0A814IFW6_9BILA</name>
<gene>
    <name evidence="1" type="ORF">IZO911_LOCUS18831</name>
    <name evidence="2" type="ORF">KXQ929_LOCUS26294</name>
</gene>
<organism evidence="1 3">
    <name type="scientific">Adineta steineri</name>
    <dbReference type="NCBI Taxonomy" id="433720"/>
    <lineage>
        <taxon>Eukaryota</taxon>
        <taxon>Metazoa</taxon>
        <taxon>Spiralia</taxon>
        <taxon>Gnathifera</taxon>
        <taxon>Rotifera</taxon>
        <taxon>Eurotatoria</taxon>
        <taxon>Bdelloidea</taxon>
        <taxon>Adinetida</taxon>
        <taxon>Adinetidae</taxon>
        <taxon>Adineta</taxon>
    </lineage>
</organism>
<dbReference type="AlphaFoldDB" id="A0A814IFW6"/>
<comment type="caution">
    <text evidence="1">The sequence shown here is derived from an EMBL/GenBank/DDBJ whole genome shotgun (WGS) entry which is preliminary data.</text>
</comment>
<accession>A0A814IFW6</accession>
<dbReference type="EMBL" id="CAJNOE010000184">
    <property type="protein sequence ID" value="CAF1022990.1"/>
    <property type="molecule type" value="Genomic_DNA"/>
</dbReference>
<dbReference type="Proteomes" id="UP000663868">
    <property type="component" value="Unassembled WGS sequence"/>
</dbReference>
<dbReference type="EMBL" id="CAJOBB010002369">
    <property type="protein sequence ID" value="CAF3962717.1"/>
    <property type="molecule type" value="Genomic_DNA"/>
</dbReference>
<evidence type="ECO:0000313" key="1">
    <source>
        <dbReference type="EMBL" id="CAF1022990.1"/>
    </source>
</evidence>
<reference evidence="1" key="1">
    <citation type="submission" date="2021-02" db="EMBL/GenBank/DDBJ databases">
        <authorList>
            <person name="Nowell W R."/>
        </authorList>
    </citation>
    <scope>NUCLEOTIDE SEQUENCE</scope>
</reference>
<protein>
    <submittedName>
        <fullName evidence="1">Uncharacterized protein</fullName>
    </submittedName>
</protein>